<reference evidence="1 2" key="1">
    <citation type="submission" date="2021-04" db="EMBL/GenBank/DDBJ databases">
        <title>The genome sequence of type strain Ideonella paludis KCTC 32238.</title>
        <authorList>
            <person name="Liu Y."/>
        </authorList>
    </citation>
    <scope>NUCLEOTIDE SEQUENCE [LARGE SCALE GENOMIC DNA]</scope>
    <source>
        <strain evidence="1 2">KCTC 32238</strain>
    </source>
</reference>
<dbReference type="PANTHER" id="PTHR36057">
    <property type="match status" value="1"/>
</dbReference>
<gene>
    <name evidence="1" type="ORF">KAK11_18525</name>
</gene>
<accession>A0ABS5E1R8</accession>
<keyword evidence="2" id="KW-1185">Reference proteome</keyword>
<evidence type="ECO:0000313" key="1">
    <source>
        <dbReference type="EMBL" id="MBQ0937327.1"/>
    </source>
</evidence>
<dbReference type="Proteomes" id="UP000672097">
    <property type="component" value="Unassembled WGS sequence"/>
</dbReference>
<dbReference type="PANTHER" id="PTHR36057:SF1">
    <property type="entry name" value="LIPOPROTEIN LIPID ATTACHMENT SITE-LIKE PROTEIN, PUTATIVE (DUF1223)-RELATED"/>
    <property type="match status" value="1"/>
</dbReference>
<protein>
    <submittedName>
        <fullName evidence="1">DUF1223 domain-containing protein</fullName>
    </submittedName>
</protein>
<name>A0ABS5E1R8_9BURK</name>
<dbReference type="InterPro" id="IPR036249">
    <property type="entry name" value="Thioredoxin-like_sf"/>
</dbReference>
<dbReference type="EMBL" id="JAGQDG010000007">
    <property type="protein sequence ID" value="MBQ0937327.1"/>
    <property type="molecule type" value="Genomic_DNA"/>
</dbReference>
<dbReference type="SUPFAM" id="SSF52833">
    <property type="entry name" value="Thioredoxin-like"/>
    <property type="match status" value="1"/>
</dbReference>
<dbReference type="InterPro" id="IPR010634">
    <property type="entry name" value="DUF1223"/>
</dbReference>
<comment type="caution">
    <text evidence="1">The sequence shown here is derived from an EMBL/GenBank/DDBJ whole genome shotgun (WGS) entry which is preliminary data.</text>
</comment>
<dbReference type="Pfam" id="PF06764">
    <property type="entry name" value="DUF1223"/>
    <property type="match status" value="1"/>
</dbReference>
<organism evidence="1 2">
    <name type="scientific">Ideonella paludis</name>
    <dbReference type="NCBI Taxonomy" id="1233411"/>
    <lineage>
        <taxon>Bacteria</taxon>
        <taxon>Pseudomonadati</taxon>
        <taxon>Pseudomonadota</taxon>
        <taxon>Betaproteobacteria</taxon>
        <taxon>Burkholderiales</taxon>
        <taxon>Sphaerotilaceae</taxon>
        <taxon>Ideonella</taxon>
    </lineage>
</organism>
<sequence>MACQAQTGSTRATVVELFTSEGCNSCPPADNWLTSLKDAPHVVALAFHVDYWDYIGWKDMFANPAHTQRQRQWQARTGSRAIYTPQVLVNGEAWRRWPSGLNASNKAHPLAPALAMRQAGPQVQAQLSPSAEAKQTGALLQGYWAVLEDGHRSIIKAGENDGKTLLHDHVVVHYLPLAAWPAGAAQAFSLNVPPPRKGAQGQRVALVIEDVQRGEPIQALVLACAQGR</sequence>
<dbReference type="RefSeq" id="WP_210810820.1">
    <property type="nucleotide sequence ID" value="NZ_JAGQDG010000007.1"/>
</dbReference>
<proteinExistence type="predicted"/>
<evidence type="ECO:0000313" key="2">
    <source>
        <dbReference type="Proteomes" id="UP000672097"/>
    </source>
</evidence>